<proteinExistence type="inferred from homology"/>
<dbReference type="PANTHER" id="PTHR10804:SF11">
    <property type="entry name" value="PROLIFERATION-ASSOCIATED PROTEIN 2G4"/>
    <property type="match status" value="1"/>
</dbReference>
<feature type="region of interest" description="Disordered" evidence="2">
    <location>
        <begin position="42"/>
        <end position="82"/>
    </location>
</feature>
<dbReference type="InterPro" id="IPR036390">
    <property type="entry name" value="WH_DNA-bd_sf"/>
</dbReference>
<dbReference type="SUPFAM" id="SSF46785">
    <property type="entry name" value="Winged helix' DNA-binding domain"/>
    <property type="match status" value="1"/>
</dbReference>
<dbReference type="Pfam" id="PF00557">
    <property type="entry name" value="Peptidase_M24"/>
    <property type="match status" value="1"/>
</dbReference>
<evidence type="ECO:0000313" key="5">
    <source>
        <dbReference type="Proteomes" id="UP000015354"/>
    </source>
</evidence>
<evidence type="ECO:0000259" key="3">
    <source>
        <dbReference type="Pfam" id="PF00557"/>
    </source>
</evidence>
<keyword evidence="4" id="KW-0378">Hydrolase</keyword>
<reference evidence="4 5" key="1">
    <citation type="journal article" date="2013" name="PLoS ONE">
        <title>Predicting the Proteins of Angomonas deanei, Strigomonas culicis and Their Respective Endosymbionts Reveals New Aspects of the Trypanosomatidae Family.</title>
        <authorList>
            <person name="Motta M.C."/>
            <person name="Martins A.C."/>
            <person name="de Souza S.S."/>
            <person name="Catta-Preta C.M."/>
            <person name="Silva R."/>
            <person name="Klein C.C."/>
            <person name="de Almeida L.G."/>
            <person name="de Lima Cunha O."/>
            <person name="Ciapina L.P."/>
            <person name="Brocchi M."/>
            <person name="Colabardini A.C."/>
            <person name="de Araujo Lima B."/>
            <person name="Machado C.R."/>
            <person name="de Almeida Soares C.M."/>
            <person name="Probst C.M."/>
            <person name="de Menezes C.B."/>
            <person name="Thompson C.E."/>
            <person name="Bartholomeu D.C."/>
            <person name="Gradia D.F."/>
            <person name="Pavoni D.P."/>
            <person name="Grisard E.C."/>
            <person name="Fantinatti-Garboggini F."/>
            <person name="Marchini F.K."/>
            <person name="Rodrigues-Luiz G.F."/>
            <person name="Wagner G."/>
            <person name="Goldman G.H."/>
            <person name="Fietto J.L."/>
            <person name="Elias M.C."/>
            <person name="Goldman M.H."/>
            <person name="Sagot M.F."/>
            <person name="Pereira M."/>
            <person name="Stoco P.H."/>
            <person name="de Mendonca-Neto R.P."/>
            <person name="Teixeira S.M."/>
            <person name="Maciel T.E."/>
            <person name="de Oliveira Mendes T.A."/>
            <person name="Urmenyi T.P."/>
            <person name="de Souza W."/>
            <person name="Schenkman S."/>
            <person name="de Vasconcelos A.T."/>
        </authorList>
    </citation>
    <scope>NUCLEOTIDE SEQUENCE [LARGE SCALE GENOMIC DNA]</scope>
</reference>
<evidence type="ECO:0000313" key="4">
    <source>
        <dbReference type="EMBL" id="EPY27615.1"/>
    </source>
</evidence>
<organism evidence="4 5">
    <name type="scientific">Strigomonas culicis</name>
    <dbReference type="NCBI Taxonomy" id="28005"/>
    <lineage>
        <taxon>Eukaryota</taxon>
        <taxon>Discoba</taxon>
        <taxon>Euglenozoa</taxon>
        <taxon>Kinetoplastea</taxon>
        <taxon>Metakinetoplastina</taxon>
        <taxon>Trypanosomatida</taxon>
        <taxon>Trypanosomatidae</taxon>
        <taxon>Strigomonadinae</taxon>
        <taxon>Strigomonas</taxon>
    </lineage>
</organism>
<protein>
    <submittedName>
        <fullName evidence="4">Aminopeptidase</fullName>
    </submittedName>
</protein>
<keyword evidence="5" id="KW-1185">Reference proteome</keyword>
<dbReference type="OrthoDB" id="5876363at2759"/>
<dbReference type="InterPro" id="IPR036388">
    <property type="entry name" value="WH-like_DNA-bd_sf"/>
</dbReference>
<feature type="compositionally biased region" description="Acidic residues" evidence="2">
    <location>
        <begin position="61"/>
        <end position="81"/>
    </location>
</feature>
<comment type="similarity">
    <text evidence="1">Belongs to the peptidase M24 family.</text>
</comment>
<dbReference type="EMBL" id="ATMH01005662">
    <property type="protein sequence ID" value="EPY27615.1"/>
    <property type="molecule type" value="Genomic_DNA"/>
</dbReference>
<gene>
    <name evidence="4" type="ORF">STCU_05662</name>
</gene>
<sequence length="439" mass="49290">MAELLLYLPSHSFCALILHNSLFFLCVHVSSLDPFDTRTTTKHYRHHHQQNKATEKMPKEEEWEDCDPVEEEEGEEEEEDTTINNSDVVVRYKKAGAWCNETLQVLIDATKPGVKVCDLCKLGDSTIVSKLKTMFKGTEKGIGFPTSISVNNCVCHNSPGVGDETTPQEIKLGDVVHYDLGIQVDGYCAQVAHTIQVTENNELGADEKAAHIITAAYNILNTAVRKMRPGASINEVTEVIEKAAEHYKVTPVEGVLSHMVKRYIIDAFRCIPQKKIAEHGVHNYDFDTAQVWTLDIVMSSGKGKLKERDPRPCVYKVSLESNYNVKMESAKEVQKEIDTKFMTFPFAIRNLESKKARLGLNEMIKHGAVVPYPILHEREGEVVGHFKTTLLIGKKKLEMITGLKPQKAPALEPYTEELLLATSKLPMILEDKKKKKATA</sequence>
<keyword evidence="4" id="KW-0031">Aminopeptidase</keyword>
<evidence type="ECO:0000256" key="1">
    <source>
        <dbReference type="ARBA" id="ARBA00007319"/>
    </source>
</evidence>
<dbReference type="AlphaFoldDB" id="S9VVW6"/>
<name>S9VVW6_9TRYP</name>
<evidence type="ECO:0000256" key="2">
    <source>
        <dbReference type="SAM" id="MobiDB-lite"/>
    </source>
</evidence>
<dbReference type="SUPFAM" id="SSF55920">
    <property type="entry name" value="Creatinase/aminopeptidase"/>
    <property type="match status" value="1"/>
</dbReference>
<dbReference type="InterPro" id="IPR036005">
    <property type="entry name" value="Creatinase/aminopeptidase-like"/>
</dbReference>
<dbReference type="Proteomes" id="UP000015354">
    <property type="component" value="Unassembled WGS sequence"/>
</dbReference>
<dbReference type="InterPro" id="IPR000994">
    <property type="entry name" value="Pept_M24"/>
</dbReference>
<comment type="caution">
    <text evidence="4">The sequence shown here is derived from an EMBL/GenBank/DDBJ whole genome shotgun (WGS) entry which is preliminary data.</text>
</comment>
<keyword evidence="4" id="KW-0645">Protease</keyword>
<dbReference type="Gene3D" id="3.90.230.10">
    <property type="entry name" value="Creatinase/methionine aminopeptidase superfamily"/>
    <property type="match status" value="1"/>
</dbReference>
<dbReference type="CDD" id="cd01089">
    <property type="entry name" value="PA2G4-like"/>
    <property type="match status" value="1"/>
</dbReference>
<accession>S9VVW6</accession>
<dbReference type="Gene3D" id="1.10.10.10">
    <property type="entry name" value="Winged helix-like DNA-binding domain superfamily/Winged helix DNA-binding domain"/>
    <property type="match status" value="1"/>
</dbReference>
<dbReference type="PANTHER" id="PTHR10804">
    <property type="entry name" value="PROTEASE FAMILY M24 METHIONYL AMINOPEPTIDASE, AMINOPEPTIDASE P"/>
    <property type="match status" value="1"/>
</dbReference>
<dbReference type="GO" id="GO:0004177">
    <property type="term" value="F:aminopeptidase activity"/>
    <property type="evidence" value="ECO:0007669"/>
    <property type="project" value="UniProtKB-KW"/>
</dbReference>
<dbReference type="FunFam" id="1.10.10.10:FF:000029">
    <property type="entry name" value="Proliferation-associated 2G4, a"/>
    <property type="match status" value="1"/>
</dbReference>
<feature type="domain" description="Peptidase M24" evidence="3">
    <location>
        <begin position="92"/>
        <end position="262"/>
    </location>
</feature>
<dbReference type="InterPro" id="IPR047113">
    <property type="entry name" value="PA2G4/ARX1"/>
</dbReference>